<sequence>MPRTYLRSRLAVIFCCSTLLQGCANQEAVGQFAHGAHALSEAAGKFYDMSLETDRKLAMLNVDLDATGENSECSNQDDSRLPPFECATRGKNLLAENRRNRAAVDALAQYAQSLNDIAAFDDDEHIENTAKELSTNLGQIANTLELAADTDESALAQAISGVAKIYVDLKTRDILHNKAKQAQDSVAAIVNILQKDIKQQQKRIEIARISAKATREEWFNAFRSDYQSAATTPASKAALSIAAGHLVEDELSELVAELPNRQFLANLNRTAESCLKAHKAMQNPELKDNVDSVRHFVNDARSLLSSAKRLLK</sequence>
<dbReference type="RefSeq" id="WP_269022791.1">
    <property type="nucleotide sequence ID" value="NZ_CP113517.1"/>
</dbReference>
<evidence type="ECO:0008006" key="4">
    <source>
        <dbReference type="Google" id="ProtNLM"/>
    </source>
</evidence>
<evidence type="ECO:0000313" key="2">
    <source>
        <dbReference type="EMBL" id="WAR46741.1"/>
    </source>
</evidence>
<protein>
    <recommendedName>
        <fullName evidence="4">DUF3829 domain-containing protein</fullName>
    </recommendedName>
</protein>
<evidence type="ECO:0000313" key="3">
    <source>
        <dbReference type="Proteomes" id="UP001162780"/>
    </source>
</evidence>
<dbReference type="Proteomes" id="UP001162780">
    <property type="component" value="Chromosome"/>
</dbReference>
<evidence type="ECO:0000256" key="1">
    <source>
        <dbReference type="SAM" id="Coils"/>
    </source>
</evidence>
<accession>A0ABY7GQG4</accession>
<organism evidence="2 3">
    <name type="scientific">Methylomonas rapida</name>
    <dbReference type="NCBI Taxonomy" id="2963939"/>
    <lineage>
        <taxon>Bacteria</taxon>
        <taxon>Pseudomonadati</taxon>
        <taxon>Pseudomonadota</taxon>
        <taxon>Gammaproteobacteria</taxon>
        <taxon>Methylococcales</taxon>
        <taxon>Methylococcaceae</taxon>
        <taxon>Methylomonas</taxon>
    </lineage>
</organism>
<proteinExistence type="predicted"/>
<gene>
    <name evidence="2" type="ORF">NM686_009570</name>
</gene>
<keyword evidence="3" id="KW-1185">Reference proteome</keyword>
<dbReference type="PROSITE" id="PS51257">
    <property type="entry name" value="PROKAR_LIPOPROTEIN"/>
    <property type="match status" value="1"/>
</dbReference>
<reference evidence="2" key="1">
    <citation type="submission" date="2022-11" db="EMBL/GenBank/DDBJ databases">
        <title>Methylomonas rapida sp. nov., Carotenoid-Producing Obligate Methanotrophs with High Growth Characteristics and Biotechnological Potential.</title>
        <authorList>
            <person name="Tikhonova E.N."/>
            <person name="Suleimanov R.Z."/>
            <person name="Miroshnikov K."/>
            <person name="Oshkin I.Y."/>
            <person name="Belova S.E."/>
            <person name="Danilova O.V."/>
            <person name="Ashikhmin A."/>
            <person name="Konopkin A."/>
            <person name="But S.Y."/>
            <person name="Khmelenina V.N."/>
            <person name="Kuznetsov N."/>
            <person name="Pimenov N.V."/>
            <person name="Dedysh S.N."/>
        </authorList>
    </citation>
    <scope>NUCLEOTIDE SEQUENCE</scope>
    <source>
        <strain evidence="2">MP1</strain>
    </source>
</reference>
<feature type="coiled-coil region" evidence="1">
    <location>
        <begin position="190"/>
        <end position="217"/>
    </location>
</feature>
<name>A0ABY7GQG4_9GAMM</name>
<keyword evidence="1" id="KW-0175">Coiled coil</keyword>
<dbReference type="EMBL" id="CP113517">
    <property type="protein sequence ID" value="WAR46741.1"/>
    <property type="molecule type" value="Genomic_DNA"/>
</dbReference>